<accession>A0A521DQJ9</accession>
<evidence type="ECO:0000313" key="2">
    <source>
        <dbReference type="Proteomes" id="UP000319267"/>
    </source>
</evidence>
<organism evidence="1 2">
    <name type="scientific">Flavobacterium nitrogenifigens</name>
    <dbReference type="NCBI Taxonomy" id="1617283"/>
    <lineage>
        <taxon>Bacteria</taxon>
        <taxon>Pseudomonadati</taxon>
        <taxon>Bacteroidota</taxon>
        <taxon>Flavobacteriia</taxon>
        <taxon>Flavobacteriales</taxon>
        <taxon>Flavobacteriaceae</taxon>
        <taxon>Flavobacterium</taxon>
    </lineage>
</organism>
<proteinExistence type="predicted"/>
<reference evidence="1 2" key="1">
    <citation type="submission" date="2017-05" db="EMBL/GenBank/DDBJ databases">
        <authorList>
            <person name="Varghese N."/>
            <person name="Submissions S."/>
        </authorList>
    </citation>
    <scope>NUCLEOTIDE SEQUENCE [LARGE SCALE GENOMIC DNA]</scope>
    <source>
        <strain evidence="1 2">DSM 29982</strain>
    </source>
</reference>
<name>A0A521DQJ9_9FLAO</name>
<gene>
    <name evidence="1" type="ORF">SAMN06265220_103231</name>
</gene>
<dbReference type="Proteomes" id="UP000319267">
    <property type="component" value="Unassembled WGS sequence"/>
</dbReference>
<protein>
    <submittedName>
        <fullName evidence="1">Uncharacterized protein</fullName>
    </submittedName>
</protein>
<keyword evidence="2" id="KW-1185">Reference proteome</keyword>
<dbReference type="AlphaFoldDB" id="A0A521DQJ9"/>
<evidence type="ECO:0000313" key="1">
    <source>
        <dbReference type="EMBL" id="SMO73210.1"/>
    </source>
</evidence>
<dbReference type="EMBL" id="FXTQ01000003">
    <property type="protein sequence ID" value="SMO73210.1"/>
    <property type="molecule type" value="Genomic_DNA"/>
</dbReference>
<sequence length="32" mass="3468">MRKQNQTFPAVSTAGNVSDMHCVPVVETTGYV</sequence>